<dbReference type="Pfam" id="PF11155">
    <property type="entry name" value="DUF2935"/>
    <property type="match status" value="1"/>
</dbReference>
<dbReference type="AlphaFoldDB" id="A0A972GKQ3"/>
<dbReference type="Gene3D" id="1.20.1260.120">
    <property type="entry name" value="Protein of unknown function DUF2935"/>
    <property type="match status" value="1"/>
</dbReference>
<dbReference type="InterPro" id="IPR021328">
    <property type="entry name" value="CotB-like"/>
</dbReference>
<dbReference type="Proteomes" id="UP000641588">
    <property type="component" value="Unassembled WGS sequence"/>
</dbReference>
<evidence type="ECO:0000313" key="2">
    <source>
        <dbReference type="Proteomes" id="UP000641588"/>
    </source>
</evidence>
<proteinExistence type="predicted"/>
<gene>
    <name evidence="1" type="ORF">GC093_04855</name>
</gene>
<protein>
    <submittedName>
        <fullName evidence="1">DUF2935 domain-containing protein</fullName>
    </submittedName>
</protein>
<comment type="caution">
    <text evidence="1">The sequence shown here is derived from an EMBL/GenBank/DDBJ whole genome shotgun (WGS) entry which is preliminary data.</text>
</comment>
<organism evidence="1 2">
    <name type="scientific">Paenibacillus foliorum</name>
    <dbReference type="NCBI Taxonomy" id="2654974"/>
    <lineage>
        <taxon>Bacteria</taxon>
        <taxon>Bacillati</taxon>
        <taxon>Bacillota</taxon>
        <taxon>Bacilli</taxon>
        <taxon>Bacillales</taxon>
        <taxon>Paenibacillaceae</taxon>
        <taxon>Paenibacillus</taxon>
    </lineage>
</organism>
<reference evidence="1" key="1">
    <citation type="submission" date="2019-10" db="EMBL/GenBank/DDBJ databases">
        <title>Description of Paenibacillus glebae sp. nov.</title>
        <authorList>
            <person name="Carlier A."/>
            <person name="Qi S."/>
        </authorList>
    </citation>
    <scope>NUCLEOTIDE SEQUENCE</scope>
    <source>
        <strain evidence="1">LMG 31456</strain>
    </source>
</reference>
<dbReference type="SUPFAM" id="SSF158430">
    <property type="entry name" value="Bacillus cereus metalloprotein-like"/>
    <property type="match status" value="1"/>
</dbReference>
<accession>A0A972GKQ3</accession>
<evidence type="ECO:0000313" key="1">
    <source>
        <dbReference type="EMBL" id="NOU92561.1"/>
    </source>
</evidence>
<dbReference type="EMBL" id="WHOD01000016">
    <property type="protein sequence ID" value="NOU92561.1"/>
    <property type="molecule type" value="Genomic_DNA"/>
</dbReference>
<keyword evidence="2" id="KW-1185">Reference proteome</keyword>
<sequence>MDQGALFVHRFWLQILGDHSSFIWNTLSPKRELSRRT</sequence>
<name>A0A972GKQ3_9BACL</name>